<feature type="coiled-coil region" evidence="5">
    <location>
        <begin position="186"/>
        <end position="224"/>
    </location>
</feature>
<dbReference type="PANTHER" id="PTHR25462:SF296">
    <property type="entry name" value="MEIOTIC P26, ISOFORM F"/>
    <property type="match status" value="1"/>
</dbReference>
<dbReference type="Proteomes" id="UP000245119">
    <property type="component" value="Linkage Group LG2"/>
</dbReference>
<evidence type="ECO:0000259" key="7">
    <source>
        <dbReference type="PROSITE" id="PS50119"/>
    </source>
</evidence>
<protein>
    <recommendedName>
        <fullName evidence="10">RING-type domain-containing protein</fullName>
    </recommendedName>
</protein>
<evidence type="ECO:0000313" key="8">
    <source>
        <dbReference type="EMBL" id="PVD36799.1"/>
    </source>
</evidence>
<dbReference type="GO" id="GO:0008270">
    <property type="term" value="F:zinc ion binding"/>
    <property type="evidence" value="ECO:0007669"/>
    <property type="project" value="UniProtKB-KW"/>
</dbReference>
<dbReference type="Gene3D" id="3.30.160.60">
    <property type="entry name" value="Classic Zinc Finger"/>
    <property type="match status" value="1"/>
</dbReference>
<keyword evidence="9" id="KW-1185">Reference proteome</keyword>
<dbReference type="InterPro" id="IPR047153">
    <property type="entry name" value="TRIM45/56/19-like"/>
</dbReference>
<reference evidence="8 9" key="1">
    <citation type="submission" date="2018-04" db="EMBL/GenBank/DDBJ databases">
        <title>The genome of golden apple snail Pomacea canaliculata provides insight into stress tolerance and invasive adaptation.</title>
        <authorList>
            <person name="Liu C."/>
            <person name="Liu B."/>
            <person name="Ren Y."/>
            <person name="Zhang Y."/>
            <person name="Wang H."/>
            <person name="Li S."/>
            <person name="Jiang F."/>
            <person name="Yin L."/>
            <person name="Zhang G."/>
            <person name="Qian W."/>
            <person name="Fan W."/>
        </authorList>
    </citation>
    <scope>NUCLEOTIDE SEQUENCE [LARGE SCALE GENOMIC DNA]</scope>
    <source>
        <strain evidence="8">SZHN2017</strain>
        <tissue evidence="8">Muscle</tissue>
    </source>
</reference>
<evidence type="ECO:0000259" key="6">
    <source>
        <dbReference type="PROSITE" id="PS50089"/>
    </source>
</evidence>
<dbReference type="Gene3D" id="3.30.40.10">
    <property type="entry name" value="Zinc/RING finger domain, C3HC4 (zinc finger)"/>
    <property type="match status" value="1"/>
</dbReference>
<name>A0A2T7PTR1_POMCA</name>
<evidence type="ECO:0000256" key="5">
    <source>
        <dbReference type="SAM" id="Coils"/>
    </source>
</evidence>
<dbReference type="EMBL" id="PZQS01000002">
    <property type="protein sequence ID" value="PVD36799.1"/>
    <property type="molecule type" value="Genomic_DNA"/>
</dbReference>
<dbReference type="SUPFAM" id="SSF57845">
    <property type="entry name" value="B-box zinc-binding domain"/>
    <property type="match status" value="1"/>
</dbReference>
<dbReference type="CDD" id="cd19757">
    <property type="entry name" value="Bbox1"/>
    <property type="match status" value="1"/>
</dbReference>
<evidence type="ECO:0000256" key="4">
    <source>
        <dbReference type="PROSITE-ProRule" id="PRU00024"/>
    </source>
</evidence>
<dbReference type="Pfam" id="PF00643">
    <property type="entry name" value="zf-B_box"/>
    <property type="match status" value="2"/>
</dbReference>
<evidence type="ECO:0000256" key="3">
    <source>
        <dbReference type="ARBA" id="ARBA00022833"/>
    </source>
</evidence>
<dbReference type="OrthoDB" id="111250at2759"/>
<keyword evidence="3" id="KW-0862">Zinc</keyword>
<evidence type="ECO:0000313" key="9">
    <source>
        <dbReference type="Proteomes" id="UP000245119"/>
    </source>
</evidence>
<accession>A0A2T7PTR1</accession>
<dbReference type="InterPro" id="IPR001841">
    <property type="entry name" value="Znf_RING"/>
</dbReference>
<proteinExistence type="predicted"/>
<feature type="domain" description="B box-type" evidence="7">
    <location>
        <begin position="147"/>
        <end position="180"/>
    </location>
</feature>
<evidence type="ECO:0000256" key="2">
    <source>
        <dbReference type="ARBA" id="ARBA00022771"/>
    </source>
</evidence>
<dbReference type="InterPro" id="IPR000315">
    <property type="entry name" value="Znf_B-box"/>
</dbReference>
<dbReference type="PANTHER" id="PTHR25462">
    <property type="entry name" value="BONUS, ISOFORM C-RELATED"/>
    <property type="match status" value="1"/>
</dbReference>
<keyword evidence="1" id="KW-0479">Metal-binding</keyword>
<dbReference type="AlphaFoldDB" id="A0A2T7PTR1"/>
<dbReference type="SUPFAM" id="SSF57850">
    <property type="entry name" value="RING/U-box"/>
    <property type="match status" value="1"/>
</dbReference>
<dbReference type="PROSITE" id="PS50089">
    <property type="entry name" value="ZF_RING_2"/>
    <property type="match status" value="1"/>
</dbReference>
<dbReference type="InterPro" id="IPR018957">
    <property type="entry name" value="Znf_C3HC4_RING-type"/>
</dbReference>
<gene>
    <name evidence="8" type="ORF">C0Q70_03789</name>
</gene>
<keyword evidence="5" id="KW-0175">Coiled coil</keyword>
<organism evidence="8 9">
    <name type="scientific">Pomacea canaliculata</name>
    <name type="common">Golden apple snail</name>
    <dbReference type="NCBI Taxonomy" id="400727"/>
    <lineage>
        <taxon>Eukaryota</taxon>
        <taxon>Metazoa</taxon>
        <taxon>Spiralia</taxon>
        <taxon>Lophotrochozoa</taxon>
        <taxon>Mollusca</taxon>
        <taxon>Gastropoda</taxon>
        <taxon>Caenogastropoda</taxon>
        <taxon>Architaenioglossa</taxon>
        <taxon>Ampullarioidea</taxon>
        <taxon>Ampullariidae</taxon>
        <taxon>Pomacea</taxon>
    </lineage>
</organism>
<dbReference type="InterPro" id="IPR013083">
    <property type="entry name" value="Znf_RING/FYVE/PHD"/>
</dbReference>
<dbReference type="GO" id="GO:0061630">
    <property type="term" value="F:ubiquitin protein ligase activity"/>
    <property type="evidence" value="ECO:0007669"/>
    <property type="project" value="TreeGrafter"/>
</dbReference>
<keyword evidence="2 4" id="KW-0863">Zinc-finger</keyword>
<feature type="domain" description="RING-type" evidence="6">
    <location>
        <begin position="12"/>
        <end position="52"/>
    </location>
</feature>
<feature type="domain" description="B box-type" evidence="7">
    <location>
        <begin position="90"/>
        <end position="136"/>
    </location>
</feature>
<evidence type="ECO:0008006" key="10">
    <source>
        <dbReference type="Google" id="ProtNLM"/>
    </source>
</evidence>
<evidence type="ECO:0000256" key="1">
    <source>
        <dbReference type="ARBA" id="ARBA00022723"/>
    </source>
</evidence>
<sequence>METVVQTHERECAVCTNDLNTPKILPCGHLLCRQCVISWMDSESDPVCPLCTCPIVEHENISSESSANVVDALPTDFVMEAIVESSHVLVKDGMCTICDDVTAEYICMECVERMCPSCMKIHKKMVATRSHDVESVSTVTPERLAASRPALCADHGDKHADFFCTDHSFSICASCSSKKHWRCSLVKDLDEEIKFAETTLSSLTEILNEEEESLKQALDEVNVRLLKADVTEQENMAHVDRLHDRIQKLVEDSRITLKKLILDSSSKVQNPLLHIKIELHKRFEKVTSHKDIVTRARAVAPRPVLIHVTQTLTDRVNNLDVNADIQAEVWKIPSLAPVRLSDDVVKRIETELHLLEQQLAEDEVTALPTSKRLSEPLMSQFFKYFQHKVSFLDAVEDEFHTDILQTEETE</sequence>
<dbReference type="SMART" id="SM00184">
    <property type="entry name" value="RING"/>
    <property type="match status" value="1"/>
</dbReference>
<dbReference type="PROSITE" id="PS00518">
    <property type="entry name" value="ZF_RING_1"/>
    <property type="match status" value="1"/>
</dbReference>
<comment type="caution">
    <text evidence="8">The sequence shown here is derived from an EMBL/GenBank/DDBJ whole genome shotgun (WGS) entry which is preliminary data.</text>
</comment>
<dbReference type="InterPro" id="IPR017907">
    <property type="entry name" value="Znf_RING_CS"/>
</dbReference>
<dbReference type="PROSITE" id="PS50119">
    <property type="entry name" value="ZF_BBOX"/>
    <property type="match status" value="2"/>
</dbReference>
<dbReference type="SMART" id="SM00336">
    <property type="entry name" value="BBOX"/>
    <property type="match status" value="2"/>
</dbReference>
<dbReference type="Pfam" id="PF00097">
    <property type="entry name" value="zf-C3HC4"/>
    <property type="match status" value="1"/>
</dbReference>